<dbReference type="EMBL" id="JAACJN010000032">
    <property type="protein sequence ID" value="KAF5387441.1"/>
    <property type="molecule type" value="Genomic_DNA"/>
</dbReference>
<name>A0A8H5MBD8_9AGAR</name>
<dbReference type="Proteomes" id="UP000518752">
    <property type="component" value="Unassembled WGS sequence"/>
</dbReference>
<keyword evidence="3" id="KW-1185">Reference proteome</keyword>
<sequence>MEPSNLAQSFTVVHSQAGPKYKMERQEMQTTVTASFADPSATLFENHTPQLADVHQNLSTKAVWCLYNDGWKTVQDNHRHPKYKRGYQYVWEPRRMKYVEYRAVSKPKKTRHSNNDPIETNKDQNPPITKRDASPIPHANPVNQVPIMTENELRWHSIITRWREAPVYHLHARDRAWNCIQLWSRYPVRYISEGSPSGIVREIPKPSTNMAFHPAMLINDADKSSQKSVQVSNMSSIDTTFNFSELPDTIFYGLSNVFVEDVLASWTIQDTITSPDDPFLNFLHIIPASKHEGIADMGIVWPNVSGELIDITKTTFGSTYTQRGCVTYPHVDGYGCSMRLLHLSGAKLWAFWPPTPENLEFIYRNPFVPLTVPEKRMQIFLDNLKGVEIYYIDSSLAFDVGSHVIHACVSITISAHTGIYYWHTSLFDHAQILSESMFSKHAELQSYRQNIQKTRRSEDKHYAQLTVKDQDEMMEIREMEDQWWNVSQEYFSEWKQQMLATELPHWKKIGEEDRPDIIEWANDVTRALKKLQF</sequence>
<organism evidence="2 3">
    <name type="scientific">Collybiopsis confluens</name>
    <dbReference type="NCBI Taxonomy" id="2823264"/>
    <lineage>
        <taxon>Eukaryota</taxon>
        <taxon>Fungi</taxon>
        <taxon>Dikarya</taxon>
        <taxon>Basidiomycota</taxon>
        <taxon>Agaricomycotina</taxon>
        <taxon>Agaricomycetes</taxon>
        <taxon>Agaricomycetidae</taxon>
        <taxon>Agaricales</taxon>
        <taxon>Marasmiineae</taxon>
        <taxon>Omphalotaceae</taxon>
        <taxon>Collybiopsis</taxon>
    </lineage>
</organism>
<gene>
    <name evidence="2" type="ORF">D9757_007827</name>
</gene>
<protein>
    <recommendedName>
        <fullName evidence="4">JmjC domain-containing protein</fullName>
    </recommendedName>
</protein>
<evidence type="ECO:0000256" key="1">
    <source>
        <dbReference type="SAM" id="MobiDB-lite"/>
    </source>
</evidence>
<dbReference type="AlphaFoldDB" id="A0A8H5MBD8"/>
<comment type="caution">
    <text evidence="2">The sequence shown here is derived from an EMBL/GenBank/DDBJ whole genome shotgun (WGS) entry which is preliminary data.</text>
</comment>
<evidence type="ECO:0000313" key="2">
    <source>
        <dbReference type="EMBL" id="KAF5387441.1"/>
    </source>
</evidence>
<accession>A0A8H5MBD8</accession>
<dbReference type="OrthoDB" id="3065857at2759"/>
<feature type="compositionally biased region" description="Polar residues" evidence="1">
    <location>
        <begin position="115"/>
        <end position="127"/>
    </location>
</feature>
<reference evidence="2 3" key="1">
    <citation type="journal article" date="2020" name="ISME J.">
        <title>Uncovering the hidden diversity of litter-decomposition mechanisms in mushroom-forming fungi.</title>
        <authorList>
            <person name="Floudas D."/>
            <person name="Bentzer J."/>
            <person name="Ahren D."/>
            <person name="Johansson T."/>
            <person name="Persson P."/>
            <person name="Tunlid A."/>
        </authorList>
    </citation>
    <scope>NUCLEOTIDE SEQUENCE [LARGE SCALE GENOMIC DNA]</scope>
    <source>
        <strain evidence="2 3">CBS 406.79</strain>
    </source>
</reference>
<proteinExistence type="predicted"/>
<feature type="region of interest" description="Disordered" evidence="1">
    <location>
        <begin position="104"/>
        <end position="142"/>
    </location>
</feature>
<evidence type="ECO:0000313" key="3">
    <source>
        <dbReference type="Proteomes" id="UP000518752"/>
    </source>
</evidence>
<evidence type="ECO:0008006" key="4">
    <source>
        <dbReference type="Google" id="ProtNLM"/>
    </source>
</evidence>